<accession>A0A915CZM7</accession>
<evidence type="ECO:0000256" key="1">
    <source>
        <dbReference type="SAM" id="MobiDB-lite"/>
    </source>
</evidence>
<dbReference type="AlphaFoldDB" id="A0A915CZM7"/>
<evidence type="ECO:0000313" key="3">
    <source>
        <dbReference type="WBParaSite" id="jg13985"/>
    </source>
</evidence>
<dbReference type="Proteomes" id="UP000887574">
    <property type="component" value="Unplaced"/>
</dbReference>
<feature type="region of interest" description="Disordered" evidence="1">
    <location>
        <begin position="110"/>
        <end position="133"/>
    </location>
</feature>
<reference evidence="3" key="1">
    <citation type="submission" date="2022-11" db="UniProtKB">
        <authorList>
            <consortium name="WormBaseParasite"/>
        </authorList>
    </citation>
    <scope>IDENTIFICATION</scope>
</reference>
<evidence type="ECO:0000313" key="2">
    <source>
        <dbReference type="Proteomes" id="UP000887574"/>
    </source>
</evidence>
<feature type="compositionally biased region" description="Polar residues" evidence="1">
    <location>
        <begin position="40"/>
        <end position="55"/>
    </location>
</feature>
<protein>
    <submittedName>
        <fullName evidence="3">Uncharacterized protein</fullName>
    </submittedName>
</protein>
<name>A0A915CZM7_9BILA</name>
<proteinExistence type="predicted"/>
<feature type="region of interest" description="Disordered" evidence="1">
    <location>
        <begin position="31"/>
        <end position="55"/>
    </location>
</feature>
<keyword evidence="2" id="KW-1185">Reference proteome</keyword>
<sequence length="253" mass="28005">MQFLYEIVKEHLLTRGSPCDVIFGSKDFHKQSRSSRGRTRLSNQRFAPSTPQGLSPNSLLASNVVSVINNQKHFTCDPTHSSASSVEPESLPRSVFDLVDDQDDCLLANHRTKQEGEEDGGSNLAKRPRAGEECQQNWAHATQQFLSSLDSLPTSSTGVSSSSITIGMPQSGHKDGPLQTMVTSEMVNNCTSHNKTTSVESGEKDGETTEYFGKYMVQQMQCISRKNPTLGVYLRKELMDLIFKYELKAFSSS</sequence>
<organism evidence="2 3">
    <name type="scientific">Ditylenchus dipsaci</name>
    <dbReference type="NCBI Taxonomy" id="166011"/>
    <lineage>
        <taxon>Eukaryota</taxon>
        <taxon>Metazoa</taxon>
        <taxon>Ecdysozoa</taxon>
        <taxon>Nematoda</taxon>
        <taxon>Chromadorea</taxon>
        <taxon>Rhabditida</taxon>
        <taxon>Tylenchina</taxon>
        <taxon>Tylenchomorpha</taxon>
        <taxon>Sphaerularioidea</taxon>
        <taxon>Anguinidae</taxon>
        <taxon>Anguininae</taxon>
        <taxon>Ditylenchus</taxon>
    </lineage>
</organism>
<dbReference type="WBParaSite" id="jg13985">
    <property type="protein sequence ID" value="jg13985"/>
    <property type="gene ID" value="jg13985"/>
</dbReference>